<dbReference type="PANTHER" id="PTHR47864:SF2">
    <property type="entry name" value="MYB_SANT-LIKE DNA-BINDING DOMAIN PROTEIN"/>
    <property type="match status" value="1"/>
</dbReference>
<feature type="region of interest" description="Disordered" evidence="1">
    <location>
        <begin position="141"/>
        <end position="192"/>
    </location>
</feature>
<feature type="domain" description="At2g29880-like C-terminal" evidence="2">
    <location>
        <begin position="243"/>
        <end position="289"/>
    </location>
</feature>
<evidence type="ECO:0000313" key="4">
    <source>
        <dbReference type="Proteomes" id="UP001064489"/>
    </source>
</evidence>
<comment type="caution">
    <text evidence="3">The sequence shown here is derived from an EMBL/GenBank/DDBJ whole genome shotgun (WGS) entry which is preliminary data.</text>
</comment>
<reference evidence="3" key="2">
    <citation type="submission" date="2023-02" db="EMBL/GenBank/DDBJ databases">
        <authorList>
            <person name="Swenson N.G."/>
            <person name="Wegrzyn J.L."/>
            <person name="Mcevoy S.L."/>
        </authorList>
    </citation>
    <scope>NUCLEOTIDE SEQUENCE</scope>
    <source>
        <strain evidence="3">91603</strain>
        <tissue evidence="3">Leaf</tissue>
    </source>
</reference>
<dbReference type="InterPro" id="IPR055314">
    <property type="entry name" value="At2g29880-like"/>
</dbReference>
<keyword evidence="4" id="KW-1185">Reference proteome</keyword>
<accession>A0AAD5P1T2</accession>
<evidence type="ECO:0000256" key="1">
    <source>
        <dbReference type="SAM" id="MobiDB-lite"/>
    </source>
</evidence>
<protein>
    <recommendedName>
        <fullName evidence="2">At2g29880-like C-terminal domain-containing protein</fullName>
    </recommendedName>
</protein>
<sequence length="291" mass="33027">MGDAQEGNRKGKAMTDYNNWSIEEREQNVVTTHGWHDANGMLSKAIVESRILPPLDLGGMKPQRSSLLLKKFGKITLRGLRNKKCDDYEDLQIVIGNATATKKNSLGFGDETDARTFGVEDRHIVLDDFVYDETNEAFVANQNEPSHQPPPLGQSSSPLPFPATSSEVHPISTSQKRRTRADNEGNMSSSETNNKAVIMEKISLSIDSIAVDFWGVHSLLEKREKDREKSEVEKREKERQSCIWYAIKKTPNLDERAGYKAVTLLTNKTKKEEFFKMSTKERSNWITYNLE</sequence>
<reference evidence="3" key="1">
    <citation type="journal article" date="2022" name="Plant J.">
        <title>Strategies of tolerance reflected in two North American maple genomes.</title>
        <authorList>
            <person name="McEvoy S.L."/>
            <person name="Sezen U.U."/>
            <person name="Trouern-Trend A."/>
            <person name="McMahon S.M."/>
            <person name="Schaberg P.G."/>
            <person name="Yang J."/>
            <person name="Wegrzyn J.L."/>
            <person name="Swenson N.G."/>
        </authorList>
    </citation>
    <scope>NUCLEOTIDE SEQUENCE</scope>
    <source>
        <strain evidence="3">91603</strain>
    </source>
</reference>
<feature type="compositionally biased region" description="Polar residues" evidence="1">
    <location>
        <begin position="163"/>
        <end position="174"/>
    </location>
</feature>
<dbReference type="Pfam" id="PF24769">
    <property type="entry name" value="At2g29880_C"/>
    <property type="match status" value="1"/>
</dbReference>
<gene>
    <name evidence="3" type="ORF">LWI28_011382</name>
</gene>
<evidence type="ECO:0000259" key="2">
    <source>
        <dbReference type="Pfam" id="PF24769"/>
    </source>
</evidence>
<dbReference type="EMBL" id="JAJSOW010000003">
    <property type="protein sequence ID" value="KAI9195073.1"/>
    <property type="molecule type" value="Genomic_DNA"/>
</dbReference>
<organism evidence="3 4">
    <name type="scientific">Acer negundo</name>
    <name type="common">Box elder</name>
    <dbReference type="NCBI Taxonomy" id="4023"/>
    <lineage>
        <taxon>Eukaryota</taxon>
        <taxon>Viridiplantae</taxon>
        <taxon>Streptophyta</taxon>
        <taxon>Embryophyta</taxon>
        <taxon>Tracheophyta</taxon>
        <taxon>Spermatophyta</taxon>
        <taxon>Magnoliopsida</taxon>
        <taxon>eudicotyledons</taxon>
        <taxon>Gunneridae</taxon>
        <taxon>Pentapetalae</taxon>
        <taxon>rosids</taxon>
        <taxon>malvids</taxon>
        <taxon>Sapindales</taxon>
        <taxon>Sapindaceae</taxon>
        <taxon>Hippocastanoideae</taxon>
        <taxon>Acereae</taxon>
        <taxon>Acer</taxon>
    </lineage>
</organism>
<dbReference type="PANTHER" id="PTHR47864">
    <property type="entry name" value="TRANSMEMBRANE PROTEIN"/>
    <property type="match status" value="1"/>
</dbReference>
<name>A0AAD5P1T2_ACENE</name>
<dbReference type="AlphaFoldDB" id="A0AAD5P1T2"/>
<dbReference type="InterPro" id="IPR056253">
    <property type="entry name" value="At2g29880-like_C"/>
</dbReference>
<proteinExistence type="predicted"/>
<evidence type="ECO:0000313" key="3">
    <source>
        <dbReference type="EMBL" id="KAI9195073.1"/>
    </source>
</evidence>
<dbReference type="Proteomes" id="UP001064489">
    <property type="component" value="Chromosome 1"/>
</dbReference>